<dbReference type="RefSeq" id="WP_092961053.1">
    <property type="nucleotide sequence ID" value="NZ_FOSQ01000006.1"/>
</dbReference>
<dbReference type="STRING" id="1123062.SAMN02745775_106215"/>
<dbReference type="PANTHER" id="PTHR42928:SF5">
    <property type="entry name" value="BLR1237 PROTEIN"/>
    <property type="match status" value="1"/>
</dbReference>
<protein>
    <submittedName>
        <fullName evidence="3">Tripartite-type tricarboxylate transporter, receptor component TctC</fullName>
    </submittedName>
</protein>
<dbReference type="OrthoDB" id="7247100at2"/>
<organism evidence="3 4">
    <name type="scientific">Falsiroseomonas stagni DSM 19981</name>
    <dbReference type="NCBI Taxonomy" id="1123062"/>
    <lineage>
        <taxon>Bacteria</taxon>
        <taxon>Pseudomonadati</taxon>
        <taxon>Pseudomonadota</taxon>
        <taxon>Alphaproteobacteria</taxon>
        <taxon>Acetobacterales</taxon>
        <taxon>Roseomonadaceae</taxon>
        <taxon>Falsiroseomonas</taxon>
    </lineage>
</organism>
<dbReference type="Pfam" id="PF03401">
    <property type="entry name" value="TctC"/>
    <property type="match status" value="1"/>
</dbReference>
<name>A0A1I4BZ72_9PROT</name>
<dbReference type="InterPro" id="IPR005064">
    <property type="entry name" value="BUG"/>
</dbReference>
<dbReference type="Proteomes" id="UP000199473">
    <property type="component" value="Unassembled WGS sequence"/>
</dbReference>
<evidence type="ECO:0000256" key="1">
    <source>
        <dbReference type="ARBA" id="ARBA00006987"/>
    </source>
</evidence>
<dbReference type="AlphaFoldDB" id="A0A1I4BZ72"/>
<feature type="region of interest" description="Disordered" evidence="2">
    <location>
        <begin position="1"/>
        <end position="21"/>
    </location>
</feature>
<dbReference type="PANTHER" id="PTHR42928">
    <property type="entry name" value="TRICARBOXYLATE-BINDING PROTEIN"/>
    <property type="match status" value="1"/>
</dbReference>
<keyword evidence="4" id="KW-1185">Reference proteome</keyword>
<keyword evidence="3" id="KW-0675">Receptor</keyword>
<dbReference type="Gene3D" id="3.40.190.10">
    <property type="entry name" value="Periplasmic binding protein-like II"/>
    <property type="match status" value="1"/>
</dbReference>
<proteinExistence type="inferred from homology"/>
<comment type="similarity">
    <text evidence="1">Belongs to the UPF0065 (bug) family.</text>
</comment>
<gene>
    <name evidence="3" type="ORF">SAMN02745775_106215</name>
</gene>
<evidence type="ECO:0000256" key="2">
    <source>
        <dbReference type="SAM" id="MobiDB-lite"/>
    </source>
</evidence>
<accession>A0A1I4BZ72</accession>
<dbReference type="PIRSF" id="PIRSF017082">
    <property type="entry name" value="YflP"/>
    <property type="match status" value="1"/>
</dbReference>
<evidence type="ECO:0000313" key="4">
    <source>
        <dbReference type="Proteomes" id="UP000199473"/>
    </source>
</evidence>
<sequence>MTLDPGGARPDLARNESPENAAMTVSRRALMGAAGSLAFASPALSQTAWPSRSIRLIVPFAAGGAADSAARVITPRMGERLGQGFVVENRTGASGSLGGGEVARSNDGHTFLWDASSHIVNPSLLRGLPFDYATAFAPISLVVSFPSAVAVKHDFPARNLAEFVAAAKARPGAITVGTQGNATAGHLGLVAFARRAGIEVVHVPYRGGSAAAQDLASGAIDAVFTTLVSAGPVVDAGRARFMAVGTLTRVESRPDVPTIHESGYAGFDSNEWAGFFGPAATPPAVVRQLSAALTEAVAEPTIRQRLVQIGCVPLATSPEDFTRFVREGREAMATLVREANIRAE</sequence>
<dbReference type="Gene3D" id="3.40.190.150">
    <property type="entry name" value="Bordetella uptake gene, domain 1"/>
    <property type="match status" value="1"/>
</dbReference>
<dbReference type="EMBL" id="FOSQ01000006">
    <property type="protein sequence ID" value="SFK73211.1"/>
    <property type="molecule type" value="Genomic_DNA"/>
</dbReference>
<reference evidence="3 4" key="1">
    <citation type="submission" date="2016-10" db="EMBL/GenBank/DDBJ databases">
        <authorList>
            <person name="de Groot N.N."/>
        </authorList>
    </citation>
    <scope>NUCLEOTIDE SEQUENCE [LARGE SCALE GENOMIC DNA]</scope>
    <source>
        <strain evidence="3 4">DSM 19981</strain>
    </source>
</reference>
<dbReference type="InterPro" id="IPR042100">
    <property type="entry name" value="Bug_dom1"/>
</dbReference>
<evidence type="ECO:0000313" key="3">
    <source>
        <dbReference type="EMBL" id="SFK73211.1"/>
    </source>
</evidence>
<dbReference type="SUPFAM" id="SSF53850">
    <property type="entry name" value="Periplasmic binding protein-like II"/>
    <property type="match status" value="1"/>
</dbReference>